<feature type="compositionally biased region" description="Pro residues" evidence="1">
    <location>
        <begin position="116"/>
        <end position="130"/>
    </location>
</feature>
<dbReference type="HOGENOM" id="CLU_823454_0_0_11"/>
<gene>
    <name evidence="3" type="ORF">KR76_23055</name>
</gene>
<reference evidence="3 4" key="1">
    <citation type="journal article" date="2015" name="Genome Announc.">
        <title>Complete Genome Sequence of Steroid-Transforming Nocardioides simplex VKM Ac-2033D.</title>
        <authorList>
            <person name="Shtratnikova V.Y."/>
            <person name="Schelkunov M.I."/>
            <person name="Pekov Y.A."/>
            <person name="Fokina V.V."/>
            <person name="Logacheva M.D."/>
            <person name="Sokolov S.L."/>
            <person name="Bragin E.Y."/>
            <person name="Ashapkin V.V."/>
            <person name="Donova M.V."/>
        </authorList>
    </citation>
    <scope>NUCLEOTIDE SEQUENCE [LARGE SCALE GENOMIC DNA]</scope>
    <source>
        <strain evidence="3 4">VKM Ac-2033D</strain>
    </source>
</reference>
<feature type="transmembrane region" description="Helical" evidence="2">
    <location>
        <begin position="201"/>
        <end position="220"/>
    </location>
</feature>
<protein>
    <submittedName>
        <fullName evidence="3">Basic proline-rich protein</fullName>
    </submittedName>
</protein>
<dbReference type="AlphaFoldDB" id="A0A0A1DNG8"/>
<keyword evidence="2" id="KW-0812">Transmembrane</keyword>
<organism evidence="3 4">
    <name type="scientific">Nocardioides simplex</name>
    <name type="common">Arthrobacter simplex</name>
    <dbReference type="NCBI Taxonomy" id="2045"/>
    <lineage>
        <taxon>Bacteria</taxon>
        <taxon>Bacillati</taxon>
        <taxon>Actinomycetota</taxon>
        <taxon>Actinomycetes</taxon>
        <taxon>Propionibacteriales</taxon>
        <taxon>Nocardioidaceae</taxon>
        <taxon>Pimelobacter</taxon>
    </lineage>
</organism>
<dbReference type="eggNOG" id="ENOG5031X12">
    <property type="taxonomic scope" value="Bacteria"/>
</dbReference>
<dbReference type="STRING" id="2045.KR76_23055"/>
<keyword evidence="4" id="KW-1185">Reference proteome</keyword>
<dbReference type="OrthoDB" id="3775331at2"/>
<dbReference type="GeneID" id="96611656"/>
<dbReference type="Proteomes" id="UP000030300">
    <property type="component" value="Chromosome"/>
</dbReference>
<dbReference type="KEGG" id="psim:KR76_23055"/>
<evidence type="ECO:0000256" key="1">
    <source>
        <dbReference type="SAM" id="MobiDB-lite"/>
    </source>
</evidence>
<name>A0A0A1DNG8_NOCSI</name>
<keyword evidence="2" id="KW-1133">Transmembrane helix</keyword>
<evidence type="ECO:0000256" key="2">
    <source>
        <dbReference type="SAM" id="Phobius"/>
    </source>
</evidence>
<feature type="region of interest" description="Disordered" evidence="1">
    <location>
        <begin position="28"/>
        <end position="189"/>
    </location>
</feature>
<dbReference type="EMBL" id="CP009896">
    <property type="protein sequence ID" value="AIY18936.1"/>
    <property type="molecule type" value="Genomic_DNA"/>
</dbReference>
<keyword evidence="2" id="KW-0472">Membrane</keyword>
<proteinExistence type="predicted"/>
<evidence type="ECO:0000313" key="3">
    <source>
        <dbReference type="EMBL" id="AIY18936.1"/>
    </source>
</evidence>
<dbReference type="RefSeq" id="WP_038681666.1">
    <property type="nucleotide sequence ID" value="NZ_BJMC01000014.1"/>
</dbReference>
<evidence type="ECO:0000313" key="4">
    <source>
        <dbReference type="Proteomes" id="UP000030300"/>
    </source>
</evidence>
<sequence>MGSNDEFGPDTETIRAWLNKRATYAKDARVTASPRGGLATTPAPPPAPPVAEPPPRRRRPQGPGPDGNQAGRSVLDALGVGAPPEPPSRIAQAGSLDSTDLGRSVVDALRTEPAAAPAPEPASEPVPEPVRPARGFTTTAPPPRTPGPDAQPRRSAPTTPVPAEPATVPQGRWTEPEEHRNALNATTDADFPERSGVRRTMTILLLVVLAGTAAASYAAATAPTTATVGVAATLGFLLLVVWAVRASCTTTKLTIRRGQLTIRRSGHTEVVEVGSPYTPIAIVGEPGHRRWTVLIERDGLPLIVINRSMVDPFWFTTVLYRLRPELRPVDQAAPVRT</sequence>
<feature type="transmembrane region" description="Helical" evidence="2">
    <location>
        <begin position="226"/>
        <end position="244"/>
    </location>
</feature>
<accession>A0A0A1DNG8</accession>
<feature type="compositionally biased region" description="Pro residues" evidence="1">
    <location>
        <begin position="42"/>
        <end position="53"/>
    </location>
</feature>